<feature type="domain" description="COQ9 C-terminal" evidence="1">
    <location>
        <begin position="123"/>
        <end position="169"/>
    </location>
</feature>
<protein>
    <recommendedName>
        <fullName evidence="1">COQ9 C-terminal domain-containing protein</fullName>
    </recommendedName>
</protein>
<reference evidence="2 3" key="1">
    <citation type="journal article" date="2019" name="New Phytol.">
        <title>Comparative genomics reveals unique wood-decay strategies and fruiting body development in the Schizophyllaceae.</title>
        <authorList>
            <person name="Almasi E."/>
            <person name="Sahu N."/>
            <person name="Krizsan K."/>
            <person name="Balint B."/>
            <person name="Kovacs G.M."/>
            <person name="Kiss B."/>
            <person name="Cseklye J."/>
            <person name="Drula E."/>
            <person name="Henrissat B."/>
            <person name="Nagy I."/>
            <person name="Chovatia M."/>
            <person name="Adam C."/>
            <person name="LaButti K."/>
            <person name="Lipzen A."/>
            <person name="Riley R."/>
            <person name="Grigoriev I.V."/>
            <person name="Nagy L.G."/>
        </authorList>
    </citation>
    <scope>NUCLEOTIDE SEQUENCE [LARGE SCALE GENOMIC DNA]</scope>
    <source>
        <strain evidence="2 3">NL-1724</strain>
    </source>
</reference>
<sequence>MQASSRELLKLAVPLVRTHGFTRDALARSVLSLPQPHAEPLSDSAVSALFGSGNAAQKTLINAWLDEGLQTLKTNANGVPMTVSLALHTRLSWNEPVLEHLPEAFALLASPESGIPPLDPLPALKHTARVADEAAYLSKDKAIQLEWHARRASLAMIYGAAELHQLSSPETAHSFLDSLLVTSSKARSALGDVATYGDYVARSWVGLIKSSGVFA</sequence>
<proteinExistence type="predicted"/>
<dbReference type="STRING" id="97359.A0A550CHN0"/>
<evidence type="ECO:0000313" key="2">
    <source>
        <dbReference type="EMBL" id="TRM64312.1"/>
    </source>
</evidence>
<evidence type="ECO:0000259" key="1">
    <source>
        <dbReference type="Pfam" id="PF08511"/>
    </source>
</evidence>
<dbReference type="Pfam" id="PF08511">
    <property type="entry name" value="COQ9"/>
    <property type="match status" value="1"/>
</dbReference>
<accession>A0A550CHN0</accession>
<keyword evidence="3" id="KW-1185">Reference proteome</keyword>
<dbReference type="AlphaFoldDB" id="A0A550CHN0"/>
<dbReference type="EMBL" id="VDMD01000007">
    <property type="protein sequence ID" value="TRM64312.1"/>
    <property type="molecule type" value="Genomic_DNA"/>
</dbReference>
<gene>
    <name evidence="2" type="ORF">BD626DRAFT_491425</name>
</gene>
<evidence type="ECO:0000313" key="3">
    <source>
        <dbReference type="Proteomes" id="UP000320762"/>
    </source>
</evidence>
<organism evidence="2 3">
    <name type="scientific">Schizophyllum amplum</name>
    <dbReference type="NCBI Taxonomy" id="97359"/>
    <lineage>
        <taxon>Eukaryota</taxon>
        <taxon>Fungi</taxon>
        <taxon>Dikarya</taxon>
        <taxon>Basidiomycota</taxon>
        <taxon>Agaricomycotina</taxon>
        <taxon>Agaricomycetes</taxon>
        <taxon>Agaricomycetidae</taxon>
        <taxon>Agaricales</taxon>
        <taxon>Schizophyllaceae</taxon>
        <taxon>Schizophyllum</taxon>
    </lineage>
</organism>
<dbReference type="OrthoDB" id="619536at2759"/>
<comment type="caution">
    <text evidence="2">The sequence shown here is derived from an EMBL/GenBank/DDBJ whole genome shotgun (WGS) entry which is preliminary data.</text>
</comment>
<dbReference type="InterPro" id="IPR013718">
    <property type="entry name" value="COQ9_C"/>
</dbReference>
<name>A0A550CHN0_9AGAR</name>
<dbReference type="Proteomes" id="UP000320762">
    <property type="component" value="Unassembled WGS sequence"/>
</dbReference>